<dbReference type="GO" id="GO:0006508">
    <property type="term" value="P:proteolysis"/>
    <property type="evidence" value="ECO:0007669"/>
    <property type="project" value="UniProtKB-KW"/>
</dbReference>
<evidence type="ECO:0000256" key="5">
    <source>
        <dbReference type="SAM" id="Phobius"/>
    </source>
</evidence>
<dbReference type="PANTHER" id="PTHR43731:SF9">
    <property type="entry name" value="SLR1461 PROTEIN"/>
    <property type="match status" value="1"/>
</dbReference>
<name>A0ABS5S062_9FLAO</name>
<keyword evidence="4 5" id="KW-0472">Membrane</keyword>
<keyword evidence="8" id="KW-1185">Reference proteome</keyword>
<reference evidence="7 8" key="1">
    <citation type="submission" date="2021-05" db="EMBL/GenBank/DDBJ databases">
        <title>Aequorivita echinoideorum JCM 30378 genome.</title>
        <authorList>
            <person name="Zhang H."/>
            <person name="Li C."/>
        </authorList>
    </citation>
    <scope>NUCLEOTIDE SEQUENCE [LARGE SCALE GENOMIC DNA]</scope>
    <source>
        <strain evidence="7 8">JCM30378</strain>
    </source>
</reference>
<dbReference type="InterPro" id="IPR035952">
    <property type="entry name" value="Rhomboid-like_sf"/>
</dbReference>
<gene>
    <name evidence="7" type="ORF">KIV10_00285</name>
</gene>
<dbReference type="InterPro" id="IPR022764">
    <property type="entry name" value="Peptidase_S54_rhomboid_dom"/>
</dbReference>
<dbReference type="Gene3D" id="1.20.1540.10">
    <property type="entry name" value="Rhomboid-like"/>
    <property type="match status" value="1"/>
</dbReference>
<evidence type="ECO:0000256" key="1">
    <source>
        <dbReference type="ARBA" id="ARBA00004141"/>
    </source>
</evidence>
<evidence type="ECO:0000259" key="6">
    <source>
        <dbReference type="Pfam" id="PF01694"/>
    </source>
</evidence>
<evidence type="ECO:0000256" key="4">
    <source>
        <dbReference type="ARBA" id="ARBA00023136"/>
    </source>
</evidence>
<proteinExistence type="predicted"/>
<dbReference type="Pfam" id="PF01694">
    <property type="entry name" value="Rhomboid"/>
    <property type="match status" value="1"/>
</dbReference>
<accession>A0ABS5S062</accession>
<protein>
    <submittedName>
        <fullName evidence="7">Rhomboid family intramembrane serine protease</fullName>
    </submittedName>
</protein>
<feature type="transmembrane region" description="Helical" evidence="5">
    <location>
        <begin position="114"/>
        <end position="132"/>
    </location>
</feature>
<dbReference type="PANTHER" id="PTHR43731">
    <property type="entry name" value="RHOMBOID PROTEASE"/>
    <property type="match status" value="1"/>
</dbReference>
<comment type="subcellular location">
    <subcellularLocation>
        <location evidence="1">Membrane</location>
        <topology evidence="1">Multi-pass membrane protein</topology>
    </subcellularLocation>
</comment>
<evidence type="ECO:0000256" key="2">
    <source>
        <dbReference type="ARBA" id="ARBA00022692"/>
    </source>
</evidence>
<evidence type="ECO:0000313" key="7">
    <source>
        <dbReference type="EMBL" id="MBT0606606.1"/>
    </source>
</evidence>
<feature type="transmembrane region" description="Helical" evidence="5">
    <location>
        <begin position="12"/>
        <end position="30"/>
    </location>
</feature>
<keyword evidence="7" id="KW-0645">Protease</keyword>
<feature type="transmembrane region" description="Helical" evidence="5">
    <location>
        <begin position="92"/>
        <end position="108"/>
    </location>
</feature>
<feature type="domain" description="Peptidase S54 rhomboid" evidence="6">
    <location>
        <begin position="54"/>
        <end position="183"/>
    </location>
</feature>
<dbReference type="RefSeq" id="WP_214111487.1">
    <property type="nucleotide sequence ID" value="NZ_JAHCTB010000001.1"/>
</dbReference>
<dbReference type="SUPFAM" id="SSF144091">
    <property type="entry name" value="Rhomboid-like"/>
    <property type="match status" value="1"/>
</dbReference>
<feature type="transmembrane region" description="Helical" evidence="5">
    <location>
        <begin position="67"/>
        <end position="85"/>
    </location>
</feature>
<dbReference type="EMBL" id="JAHCTB010000001">
    <property type="protein sequence ID" value="MBT0606606.1"/>
    <property type="molecule type" value="Genomic_DNA"/>
</dbReference>
<comment type="caution">
    <text evidence="7">The sequence shown here is derived from an EMBL/GenBank/DDBJ whole genome shotgun (WGS) entry which is preliminary data.</text>
</comment>
<dbReference type="Proteomes" id="UP001297092">
    <property type="component" value="Unassembled WGS sequence"/>
</dbReference>
<feature type="transmembrane region" description="Helical" evidence="5">
    <location>
        <begin position="164"/>
        <end position="183"/>
    </location>
</feature>
<keyword evidence="2 5" id="KW-0812">Transmembrane</keyword>
<dbReference type="InterPro" id="IPR050925">
    <property type="entry name" value="Rhomboid_protease_S54"/>
</dbReference>
<feature type="transmembrane region" description="Helical" evidence="5">
    <location>
        <begin position="139"/>
        <end position="158"/>
    </location>
</feature>
<sequence>MNKTESLRFSPSVFGYPLLFVMALWLVFWAESRFGWNFNSFGIYPRKFEGLRGIFLGPFIHGDLKHLFNNSVPLFVLGTALFYFYRNIRWKIVFYGLLITGFATWLIGRPANHIGASGVVYMLASFHFFKGIFSKQYQLTALSFVVVFLYGSLLWYVFPVDPKISWEGHLSGFFVGFAFSFIFKGNFIKEKKYEWEREGYRPEEDEFMKQFDEDGNFIETPKVINPNSGLDDVDDTPTPPRTVRVIYTVKKNTEARDNL</sequence>
<organism evidence="7 8">
    <name type="scientific">Aequorivita echinoideorum</name>
    <dbReference type="NCBI Taxonomy" id="1549647"/>
    <lineage>
        <taxon>Bacteria</taxon>
        <taxon>Pseudomonadati</taxon>
        <taxon>Bacteroidota</taxon>
        <taxon>Flavobacteriia</taxon>
        <taxon>Flavobacteriales</taxon>
        <taxon>Flavobacteriaceae</taxon>
        <taxon>Aequorivita</taxon>
    </lineage>
</organism>
<evidence type="ECO:0000256" key="3">
    <source>
        <dbReference type="ARBA" id="ARBA00022989"/>
    </source>
</evidence>
<keyword evidence="3 5" id="KW-1133">Transmembrane helix</keyword>
<evidence type="ECO:0000313" key="8">
    <source>
        <dbReference type="Proteomes" id="UP001297092"/>
    </source>
</evidence>
<keyword evidence="7" id="KW-0378">Hydrolase</keyword>
<dbReference type="GO" id="GO:0008233">
    <property type="term" value="F:peptidase activity"/>
    <property type="evidence" value="ECO:0007669"/>
    <property type="project" value="UniProtKB-KW"/>
</dbReference>